<organism evidence="1">
    <name type="scientific">freshwater sediment metagenome</name>
    <dbReference type="NCBI Taxonomy" id="556182"/>
    <lineage>
        <taxon>unclassified sequences</taxon>
        <taxon>metagenomes</taxon>
        <taxon>ecological metagenomes</taxon>
    </lineage>
</organism>
<sequence>MARASLPRAPFPFSRAMAFGLGVLRLSPNDFWSMTPREVLRAAEGIYGRGAGAMNRAALDALMRAFPDGVSPHGQ</sequence>
<dbReference type="NCBIfam" id="TIGR02216">
    <property type="entry name" value="phage_TIGR02216"/>
    <property type="match status" value="1"/>
</dbReference>
<name>A0AA48RCU4_9ZZZZ</name>
<evidence type="ECO:0008006" key="2">
    <source>
        <dbReference type="Google" id="ProtNLM"/>
    </source>
</evidence>
<protein>
    <recommendedName>
        <fullName evidence="2">Phage tail assembly chaperone</fullName>
    </recommendedName>
</protein>
<evidence type="ECO:0000313" key="1">
    <source>
        <dbReference type="EMBL" id="CAJ0851719.1"/>
    </source>
</evidence>
<dbReference type="InterPro" id="IPR011739">
    <property type="entry name" value="GTA_rcc01693"/>
</dbReference>
<dbReference type="InterPro" id="IPR019056">
    <property type="entry name" value="Phage_TAC_6"/>
</dbReference>
<proteinExistence type="predicted"/>
<gene>
    <name evidence="1" type="ORF">AMST5_00460</name>
</gene>
<dbReference type="Pfam" id="PF09550">
    <property type="entry name" value="Phage_TAC_6"/>
    <property type="match status" value="1"/>
</dbReference>
<reference evidence="1" key="1">
    <citation type="submission" date="2023-07" db="EMBL/GenBank/DDBJ databases">
        <authorList>
            <person name="Pelsma A.J. K."/>
        </authorList>
    </citation>
    <scope>NUCLEOTIDE SEQUENCE</scope>
</reference>
<dbReference type="EMBL" id="OY288114">
    <property type="protein sequence ID" value="CAJ0851719.1"/>
    <property type="molecule type" value="Genomic_DNA"/>
</dbReference>
<accession>A0AA48RCU4</accession>
<dbReference type="AlphaFoldDB" id="A0AA48RCU4"/>